<reference evidence="1" key="1">
    <citation type="submission" date="2018-06" db="EMBL/GenBank/DDBJ databases">
        <authorList>
            <person name="Zhirakovskaya E."/>
        </authorList>
    </citation>
    <scope>NUCLEOTIDE SEQUENCE</scope>
</reference>
<dbReference type="EMBL" id="UOGG01000070">
    <property type="protein sequence ID" value="VAX28961.1"/>
    <property type="molecule type" value="Genomic_DNA"/>
</dbReference>
<proteinExistence type="predicted"/>
<evidence type="ECO:0000313" key="1">
    <source>
        <dbReference type="EMBL" id="VAX28961.1"/>
    </source>
</evidence>
<accession>A0A3B1CR51</accession>
<gene>
    <name evidence="1" type="ORF">MNBD_NITROSPINAE05-182</name>
</gene>
<sequence>MIKVECKSGYKLNERPIAFNLIDRRYEVMDIVDRWYGEGTSYFKVKADDDNIYLLKYDGWEDCWDLIFYQNPDKLNSLPEPPVGSGFFPRSPHEAPDCRRFTALH</sequence>
<name>A0A3B1CR51_9ZZZZ</name>
<protein>
    <submittedName>
        <fullName evidence="1">Uncharacterized protein</fullName>
    </submittedName>
</protein>
<organism evidence="1">
    <name type="scientific">hydrothermal vent metagenome</name>
    <dbReference type="NCBI Taxonomy" id="652676"/>
    <lineage>
        <taxon>unclassified sequences</taxon>
        <taxon>metagenomes</taxon>
        <taxon>ecological metagenomes</taxon>
    </lineage>
</organism>
<dbReference type="AlphaFoldDB" id="A0A3B1CR51"/>